<comment type="subcellular location">
    <subcellularLocation>
        <location evidence="1 7">Cell membrane</location>
        <topology evidence="1 7">Multi-pass membrane protein</topology>
    </subcellularLocation>
</comment>
<dbReference type="EMBL" id="CP115300">
    <property type="protein sequence ID" value="WBO68887.1"/>
    <property type="molecule type" value="Genomic_DNA"/>
</dbReference>
<dbReference type="Proteomes" id="UP001212326">
    <property type="component" value="Chromosome"/>
</dbReference>
<evidence type="ECO:0000256" key="1">
    <source>
        <dbReference type="ARBA" id="ARBA00004651"/>
    </source>
</evidence>
<evidence type="ECO:0000256" key="8">
    <source>
        <dbReference type="SAM" id="Phobius"/>
    </source>
</evidence>
<dbReference type="Pfam" id="PF00893">
    <property type="entry name" value="Multi_Drug_Res"/>
    <property type="match status" value="1"/>
</dbReference>
<dbReference type="InterPro" id="IPR045324">
    <property type="entry name" value="Small_multidrug_res"/>
</dbReference>
<keyword evidence="2" id="KW-0813">Transport</keyword>
<evidence type="ECO:0000256" key="3">
    <source>
        <dbReference type="ARBA" id="ARBA00022475"/>
    </source>
</evidence>
<keyword evidence="4 7" id="KW-0812">Transmembrane</keyword>
<feature type="transmembrane region" description="Helical" evidence="8">
    <location>
        <begin position="39"/>
        <end position="58"/>
    </location>
</feature>
<feature type="transmembrane region" description="Helical" evidence="8">
    <location>
        <begin position="12"/>
        <end position="33"/>
    </location>
</feature>
<proteinExistence type="inferred from homology"/>
<evidence type="ECO:0000256" key="5">
    <source>
        <dbReference type="ARBA" id="ARBA00022989"/>
    </source>
</evidence>
<dbReference type="Gene3D" id="1.10.3730.20">
    <property type="match status" value="1"/>
</dbReference>
<comment type="similarity">
    <text evidence="7">Belongs to the drug/metabolite transporter (DMT) superfamily. Small multidrug resistance (SMR) (TC 2.A.7.1) family.</text>
</comment>
<organism evidence="9 10">
    <name type="scientific">Streptomyces camelliae</name>
    <dbReference type="NCBI Taxonomy" id="3004093"/>
    <lineage>
        <taxon>Bacteria</taxon>
        <taxon>Bacillati</taxon>
        <taxon>Actinomycetota</taxon>
        <taxon>Actinomycetes</taxon>
        <taxon>Kitasatosporales</taxon>
        <taxon>Streptomycetaceae</taxon>
        <taxon>Streptomyces</taxon>
    </lineage>
</organism>
<evidence type="ECO:0000313" key="10">
    <source>
        <dbReference type="Proteomes" id="UP001212326"/>
    </source>
</evidence>
<protein>
    <submittedName>
        <fullName evidence="9">SMR family transporter</fullName>
    </submittedName>
</protein>
<dbReference type="SUPFAM" id="SSF103481">
    <property type="entry name" value="Multidrug resistance efflux transporter EmrE"/>
    <property type="match status" value="1"/>
</dbReference>
<evidence type="ECO:0000256" key="6">
    <source>
        <dbReference type="ARBA" id="ARBA00023136"/>
    </source>
</evidence>
<evidence type="ECO:0000256" key="4">
    <source>
        <dbReference type="ARBA" id="ARBA00022692"/>
    </source>
</evidence>
<evidence type="ECO:0000313" key="9">
    <source>
        <dbReference type="EMBL" id="WBO68887.1"/>
    </source>
</evidence>
<dbReference type="RefSeq" id="WP_270086108.1">
    <property type="nucleotide sequence ID" value="NZ_CP115300.1"/>
</dbReference>
<reference evidence="9 10" key="1">
    <citation type="submission" date="2022-12" db="EMBL/GenBank/DDBJ databases">
        <authorList>
            <person name="Mo P."/>
        </authorList>
    </citation>
    <scope>NUCLEOTIDE SEQUENCE [LARGE SCALE GENOMIC DNA]</scope>
    <source>
        <strain evidence="9 10">HUAS 2-6</strain>
    </source>
</reference>
<name>A0ABY7PES5_9ACTN</name>
<dbReference type="PANTHER" id="PTHR30561:SF1">
    <property type="entry name" value="MULTIDRUG TRANSPORTER EMRE"/>
    <property type="match status" value="1"/>
</dbReference>
<accession>A0ABY7PES5</accession>
<dbReference type="PANTHER" id="PTHR30561">
    <property type="entry name" value="SMR FAMILY PROTON-DEPENDENT DRUG EFFLUX TRANSPORTER SUGE"/>
    <property type="match status" value="1"/>
</dbReference>
<keyword evidence="5 8" id="KW-1133">Transmembrane helix</keyword>
<keyword evidence="3" id="KW-1003">Cell membrane</keyword>
<evidence type="ECO:0000256" key="7">
    <source>
        <dbReference type="RuleBase" id="RU003942"/>
    </source>
</evidence>
<keyword evidence="10" id="KW-1185">Reference proteome</keyword>
<dbReference type="InterPro" id="IPR037185">
    <property type="entry name" value="EmrE-like"/>
</dbReference>
<gene>
    <name evidence="9" type="ORF">O1G22_41945</name>
</gene>
<evidence type="ECO:0000256" key="2">
    <source>
        <dbReference type="ARBA" id="ARBA00022448"/>
    </source>
</evidence>
<sequence length="61" mass="6152">MPAIARGLQVGIVYAVWSSLGTTLIVLVGALFLNEPLTLAKVTGVALVIAGVVILNLGGAH</sequence>
<dbReference type="InterPro" id="IPR000390">
    <property type="entry name" value="Small_drug/metabolite_transptr"/>
</dbReference>
<keyword evidence="6 8" id="KW-0472">Membrane</keyword>